<feature type="transmembrane region" description="Helical" evidence="9">
    <location>
        <begin position="30"/>
        <end position="50"/>
    </location>
</feature>
<dbReference type="InterPro" id="IPR006043">
    <property type="entry name" value="NCS2"/>
</dbReference>
<name>A0A1I0HVD1_9BACI</name>
<proteinExistence type="inferred from homology"/>
<dbReference type="AlphaFoldDB" id="A0A1I0HVD1"/>
<keyword evidence="3 8" id="KW-0813">Transport</keyword>
<feature type="transmembrane region" description="Helical" evidence="9">
    <location>
        <begin position="105"/>
        <end position="124"/>
    </location>
</feature>
<evidence type="ECO:0000256" key="9">
    <source>
        <dbReference type="SAM" id="Phobius"/>
    </source>
</evidence>
<feature type="transmembrane region" description="Helical" evidence="9">
    <location>
        <begin position="177"/>
        <end position="196"/>
    </location>
</feature>
<evidence type="ECO:0000256" key="3">
    <source>
        <dbReference type="ARBA" id="ARBA00022448"/>
    </source>
</evidence>
<feature type="transmembrane region" description="Helical" evidence="9">
    <location>
        <begin position="378"/>
        <end position="411"/>
    </location>
</feature>
<keyword evidence="7 8" id="KW-0472">Membrane</keyword>
<feature type="transmembrane region" description="Helical" evidence="9">
    <location>
        <begin position="145"/>
        <end position="165"/>
    </location>
</feature>
<feature type="transmembrane region" description="Helical" evidence="9">
    <location>
        <begin position="241"/>
        <end position="262"/>
    </location>
</feature>
<dbReference type="Proteomes" id="UP000199095">
    <property type="component" value="Unassembled WGS sequence"/>
</dbReference>
<comment type="subcellular location">
    <subcellularLocation>
        <location evidence="1 8">Cell membrane</location>
        <topology evidence="1 8">Multi-pass membrane protein</topology>
    </subcellularLocation>
</comment>
<feature type="transmembrane region" description="Helical" evidence="9">
    <location>
        <begin position="347"/>
        <end position="366"/>
    </location>
</feature>
<feature type="transmembrane region" description="Helical" evidence="9">
    <location>
        <begin position="203"/>
        <end position="221"/>
    </location>
</feature>
<dbReference type="InterPro" id="IPR045018">
    <property type="entry name" value="Azg-like"/>
</dbReference>
<dbReference type="STRING" id="237682.SAMN05421676_1103"/>
<evidence type="ECO:0000256" key="8">
    <source>
        <dbReference type="PIRNR" id="PIRNR005353"/>
    </source>
</evidence>
<accession>A0A1I0HVD1</accession>
<dbReference type="PIRSF" id="PIRSF005353">
    <property type="entry name" value="PbuG"/>
    <property type="match status" value="1"/>
</dbReference>
<feature type="transmembrane region" description="Helical" evidence="9">
    <location>
        <begin position="423"/>
        <end position="441"/>
    </location>
</feature>
<keyword evidence="4 8" id="KW-1003">Cell membrane</keyword>
<gene>
    <name evidence="10" type="ORF">SAMN05421676_1103</name>
</gene>
<evidence type="ECO:0000256" key="4">
    <source>
        <dbReference type="ARBA" id="ARBA00022475"/>
    </source>
</evidence>
<dbReference type="PANTHER" id="PTHR43337:SF1">
    <property type="entry name" value="XANTHINE_URACIL PERMEASE C887.17-RELATED"/>
    <property type="match status" value="1"/>
</dbReference>
<dbReference type="InterPro" id="IPR026033">
    <property type="entry name" value="Azg-like_bact_archaea"/>
</dbReference>
<sequence>MVKIIRKKIGDTMNKYFKLEKNDTNIRTEVTAGFTTFLTMVYIIFVNPGILQAAGVPFDQVFMATIISAGLGTLIMALFANYPIALAPGMGLNAYFATIVGAQGLSYQSVFGTVFLAGILFILLSLTKVRETLIEAIPTSLKFGITAGIGLFIAFLGLRMSGIVVANPENLVSLGDLIQPITLLSIVGLLVTLILIALEVKGALFLGMIFTGITGFFTGHLEFQNGFFSLPPTPVFFDLDIASVFSQGLYAIVFVFLLITLFDTTGTLIGVSEQAGLMQDGKLPNAKSAFMADAVATTVGSTFGTSPSTAYVESASGVGAGGRTGLTSLVVALLFFAAMFFSPVVEAVANLSAITAPVLIIVGFYMMQGLAQIEWKNFIEAFPTFAIILTMPLTSSIATGIAVGFITYPLLKLIKGQGKEVHWILYVFAVLFIIQLTFFPMH</sequence>
<dbReference type="EMBL" id="FOHJ01000010">
    <property type="protein sequence ID" value="SET88020.1"/>
    <property type="molecule type" value="Genomic_DNA"/>
</dbReference>
<keyword evidence="5 8" id="KW-0812">Transmembrane</keyword>
<feature type="transmembrane region" description="Helical" evidence="9">
    <location>
        <begin position="324"/>
        <end position="341"/>
    </location>
</feature>
<evidence type="ECO:0000256" key="7">
    <source>
        <dbReference type="ARBA" id="ARBA00023136"/>
    </source>
</evidence>
<evidence type="ECO:0000256" key="5">
    <source>
        <dbReference type="ARBA" id="ARBA00022692"/>
    </source>
</evidence>
<reference evidence="11" key="1">
    <citation type="submission" date="2016-10" db="EMBL/GenBank/DDBJ databases">
        <authorList>
            <person name="Varghese N."/>
            <person name="Submissions S."/>
        </authorList>
    </citation>
    <scope>NUCLEOTIDE SEQUENCE [LARGE SCALE GENOMIC DNA]</scope>
    <source>
        <strain evidence="11">CGMCC 1.3566</strain>
    </source>
</reference>
<keyword evidence="11" id="KW-1185">Reference proteome</keyword>
<evidence type="ECO:0000256" key="6">
    <source>
        <dbReference type="ARBA" id="ARBA00022989"/>
    </source>
</evidence>
<keyword evidence="6 8" id="KW-1133">Transmembrane helix</keyword>
<dbReference type="PANTHER" id="PTHR43337">
    <property type="entry name" value="XANTHINE/URACIL PERMEASE C887.17-RELATED"/>
    <property type="match status" value="1"/>
</dbReference>
<evidence type="ECO:0000256" key="2">
    <source>
        <dbReference type="ARBA" id="ARBA00005697"/>
    </source>
</evidence>
<dbReference type="GO" id="GO:0005886">
    <property type="term" value="C:plasma membrane"/>
    <property type="evidence" value="ECO:0007669"/>
    <property type="project" value="UniProtKB-SubCell"/>
</dbReference>
<feature type="transmembrane region" description="Helical" evidence="9">
    <location>
        <begin position="62"/>
        <end position="85"/>
    </location>
</feature>
<protein>
    <submittedName>
        <fullName evidence="10">Putative MFS transporter, AGZA family, xanthine/uracil permease</fullName>
    </submittedName>
</protein>
<evidence type="ECO:0000313" key="11">
    <source>
        <dbReference type="Proteomes" id="UP000199095"/>
    </source>
</evidence>
<comment type="similarity">
    <text evidence="2 8">Belongs to the nucleobase:cation symporter-2 (NCS2) (TC 2.A.40) family. Azg-like subfamily.</text>
</comment>
<organism evidence="10 11">
    <name type="scientific">Salinibacillus kushneri</name>
    <dbReference type="NCBI Taxonomy" id="237682"/>
    <lineage>
        <taxon>Bacteria</taxon>
        <taxon>Bacillati</taxon>
        <taxon>Bacillota</taxon>
        <taxon>Bacilli</taxon>
        <taxon>Bacillales</taxon>
        <taxon>Bacillaceae</taxon>
        <taxon>Salinibacillus</taxon>
    </lineage>
</organism>
<evidence type="ECO:0000256" key="1">
    <source>
        <dbReference type="ARBA" id="ARBA00004651"/>
    </source>
</evidence>
<dbReference type="Pfam" id="PF00860">
    <property type="entry name" value="Xan_ur_permease"/>
    <property type="match status" value="1"/>
</dbReference>
<evidence type="ECO:0000313" key="10">
    <source>
        <dbReference type="EMBL" id="SET88020.1"/>
    </source>
</evidence>
<dbReference type="GO" id="GO:0005345">
    <property type="term" value="F:purine nucleobase transmembrane transporter activity"/>
    <property type="evidence" value="ECO:0007669"/>
    <property type="project" value="TreeGrafter"/>
</dbReference>